<organism evidence="2 3">
    <name type="scientific">Eumeta variegata</name>
    <name type="common">Bagworm moth</name>
    <name type="synonym">Eumeta japonica</name>
    <dbReference type="NCBI Taxonomy" id="151549"/>
    <lineage>
        <taxon>Eukaryota</taxon>
        <taxon>Metazoa</taxon>
        <taxon>Ecdysozoa</taxon>
        <taxon>Arthropoda</taxon>
        <taxon>Hexapoda</taxon>
        <taxon>Insecta</taxon>
        <taxon>Pterygota</taxon>
        <taxon>Neoptera</taxon>
        <taxon>Endopterygota</taxon>
        <taxon>Lepidoptera</taxon>
        <taxon>Glossata</taxon>
        <taxon>Ditrysia</taxon>
        <taxon>Tineoidea</taxon>
        <taxon>Psychidae</taxon>
        <taxon>Oiketicinae</taxon>
        <taxon>Eumeta</taxon>
    </lineage>
</organism>
<dbReference type="EMBL" id="BGZK01000662">
    <property type="protein sequence ID" value="GBP55176.1"/>
    <property type="molecule type" value="Genomic_DNA"/>
</dbReference>
<keyword evidence="3" id="KW-1185">Reference proteome</keyword>
<evidence type="ECO:0000313" key="2">
    <source>
        <dbReference type="EMBL" id="GBP55176.1"/>
    </source>
</evidence>
<evidence type="ECO:0000256" key="1">
    <source>
        <dbReference type="SAM" id="MobiDB-lite"/>
    </source>
</evidence>
<feature type="region of interest" description="Disordered" evidence="1">
    <location>
        <begin position="37"/>
        <end position="113"/>
    </location>
</feature>
<dbReference type="AlphaFoldDB" id="A0A4C1WUG2"/>
<accession>A0A4C1WUG2</accession>
<protein>
    <submittedName>
        <fullName evidence="2">Uncharacterized protein</fullName>
    </submittedName>
</protein>
<dbReference type="Proteomes" id="UP000299102">
    <property type="component" value="Unassembled WGS sequence"/>
</dbReference>
<proteinExistence type="predicted"/>
<comment type="caution">
    <text evidence="2">The sequence shown here is derived from an EMBL/GenBank/DDBJ whole genome shotgun (WGS) entry which is preliminary data.</text>
</comment>
<evidence type="ECO:0000313" key="3">
    <source>
        <dbReference type="Proteomes" id="UP000299102"/>
    </source>
</evidence>
<reference evidence="2 3" key="1">
    <citation type="journal article" date="2019" name="Commun. Biol.">
        <title>The bagworm genome reveals a unique fibroin gene that provides high tensile strength.</title>
        <authorList>
            <person name="Kono N."/>
            <person name="Nakamura H."/>
            <person name="Ohtoshi R."/>
            <person name="Tomita M."/>
            <person name="Numata K."/>
            <person name="Arakawa K."/>
        </authorList>
    </citation>
    <scope>NUCLEOTIDE SEQUENCE [LARGE SCALE GENOMIC DNA]</scope>
</reference>
<name>A0A4C1WUG2_EUMVA</name>
<feature type="compositionally biased region" description="Basic and acidic residues" evidence="1">
    <location>
        <begin position="89"/>
        <end position="113"/>
    </location>
</feature>
<gene>
    <name evidence="2" type="ORF">EVAR_90198_1</name>
</gene>
<feature type="compositionally biased region" description="Polar residues" evidence="1">
    <location>
        <begin position="76"/>
        <end position="88"/>
    </location>
</feature>
<sequence>MRVENRLLPGNEIMFFFAPEAQRKLRFQIIKSVHNSHTQKAYNGKKFHRGSELDSNSRPASDADSHVDFSIGPQFRDQTPVSIQTDSRLNFETDSRPDSDIKRDPNLDPKRNCDIKPHPITNLFLYHTLTPTLIT</sequence>